<reference evidence="1" key="1">
    <citation type="submission" date="2002-07" db="EMBL/GenBank/DDBJ databases">
        <title>NEDO human cDNA sequencing project.</title>
        <authorList>
            <person name="Tanigami A."/>
            <person name="Fujiwara T."/>
            <person name="Shibahara T."/>
            <person name="Goto Y."/>
            <person name="Hirao M."/>
            <person name="Shimizu F."/>
            <person name="Wakebe H."/>
            <person name="Ono T."/>
            <person name="Hishigaki H."/>
            <person name="Watanabe T."/>
            <person name="Ozaki K."/>
            <person name="Suzuki Y."/>
            <person name="Hata H."/>
            <person name="Nakagawa K."/>
            <person name="Mizuno S."/>
            <person name="Morinaga M."/>
            <person name="Kawamura M."/>
            <person name="Sugiyama T."/>
            <person name="Irie R."/>
            <person name="Otsuki T."/>
            <person name="Sato H."/>
            <person name="Nishikawa T."/>
            <person name="Sugiyama A."/>
            <person name="Kawakami B."/>
            <person name="Nagai K."/>
            <person name="Isogai T."/>
            <person name="Sugano S."/>
        </authorList>
    </citation>
    <scope>NUCLEOTIDE SEQUENCE</scope>
    <source>
        <tissue evidence="1">Brain</tissue>
    </source>
</reference>
<organism evidence="1">
    <name type="scientific">Homo sapiens</name>
    <name type="common">Human</name>
    <dbReference type="NCBI Taxonomy" id="9606"/>
    <lineage>
        <taxon>Eukaryota</taxon>
        <taxon>Metazoa</taxon>
        <taxon>Chordata</taxon>
        <taxon>Craniata</taxon>
        <taxon>Vertebrata</taxon>
        <taxon>Euteleostomi</taxon>
        <taxon>Mammalia</taxon>
        <taxon>Eutheria</taxon>
        <taxon>Euarchontoglires</taxon>
        <taxon>Primates</taxon>
        <taxon>Haplorrhini</taxon>
        <taxon>Catarrhini</taxon>
        <taxon>Hominidae</taxon>
        <taxon>Homo</taxon>
    </lineage>
</organism>
<sequence>MFWTTSSGDKNPQLIHHQLCKSGRADSASVALSLNLSWSQSTQLKKAPMEQGGYHGVCRELAHKETWHRLSWLVACLWVHYDQGYWCPCCSFLPCGGGGREWSAIPRRSRCPSPDEAILYLYATWDSGSLWSSPPALAFFR</sequence>
<accession>Q8N796</accession>
<proteinExistence type="evidence at transcript level"/>
<name>Q8N796_HUMAN</name>
<dbReference type="EMBL" id="AK098749">
    <property type="protein sequence ID" value="BAC05403.1"/>
    <property type="molecule type" value="mRNA"/>
</dbReference>
<evidence type="ECO:0000313" key="1">
    <source>
        <dbReference type="EMBL" id="BAC05403.1"/>
    </source>
</evidence>
<dbReference type="AlphaFoldDB" id="Q8N796"/>
<protein>
    <submittedName>
        <fullName evidence="1">cDNA FLJ25883 fis, clone CBR02735</fullName>
    </submittedName>
</protein>